<name>A0A1J5SEF0_9ZZZZ</name>
<comment type="subcellular location">
    <subcellularLocation>
        <location evidence="1">Cell membrane</location>
        <topology evidence="1">Single-pass type II membrane protein</topology>
    </subcellularLocation>
</comment>
<dbReference type="InterPro" id="IPR011922">
    <property type="entry name" value="Cell_div_FtsL"/>
</dbReference>
<evidence type="ECO:0000256" key="1">
    <source>
        <dbReference type="ARBA" id="ARBA00004401"/>
    </source>
</evidence>
<evidence type="ECO:0000256" key="8">
    <source>
        <dbReference type="SAM" id="Coils"/>
    </source>
</evidence>
<dbReference type="PANTHER" id="PTHR37479:SF1">
    <property type="entry name" value="CELL DIVISION PROTEIN FTSL"/>
    <property type="match status" value="1"/>
</dbReference>
<evidence type="ECO:0000313" key="10">
    <source>
        <dbReference type="EMBL" id="OIR06682.1"/>
    </source>
</evidence>
<feature type="compositionally biased region" description="Basic and acidic residues" evidence="9">
    <location>
        <begin position="101"/>
        <end position="115"/>
    </location>
</feature>
<keyword evidence="5" id="KW-1133">Transmembrane helix</keyword>
<dbReference type="AlphaFoldDB" id="A0A1J5SEF0"/>
<dbReference type="GO" id="GO:0032153">
    <property type="term" value="C:cell division site"/>
    <property type="evidence" value="ECO:0007669"/>
    <property type="project" value="TreeGrafter"/>
</dbReference>
<reference evidence="10" key="1">
    <citation type="submission" date="2016-10" db="EMBL/GenBank/DDBJ databases">
        <title>Sequence of Gallionella enrichment culture.</title>
        <authorList>
            <person name="Poehlein A."/>
            <person name="Muehling M."/>
            <person name="Daniel R."/>
        </authorList>
    </citation>
    <scope>NUCLEOTIDE SEQUENCE</scope>
</reference>
<evidence type="ECO:0000256" key="7">
    <source>
        <dbReference type="ARBA" id="ARBA00023306"/>
    </source>
</evidence>
<sequence>MTRLNLILFFTLIFSSLGLVNAQHEARKLYIELDQMNQDAKQYEQEYGQLQLEQSTWAMHSRVERIATEQLQMQVPDPKRIQVVTMGDVQSKVSSGVKPKAMSEAKPQEQLEVKP</sequence>
<keyword evidence="4" id="KW-0812">Transmembrane</keyword>
<keyword evidence="8" id="KW-0175">Coiled coil</keyword>
<evidence type="ECO:0000256" key="2">
    <source>
        <dbReference type="ARBA" id="ARBA00022475"/>
    </source>
</evidence>
<organism evidence="10">
    <name type="scientific">mine drainage metagenome</name>
    <dbReference type="NCBI Taxonomy" id="410659"/>
    <lineage>
        <taxon>unclassified sequences</taxon>
        <taxon>metagenomes</taxon>
        <taxon>ecological metagenomes</taxon>
    </lineage>
</organism>
<evidence type="ECO:0000256" key="5">
    <source>
        <dbReference type="ARBA" id="ARBA00022989"/>
    </source>
</evidence>
<keyword evidence="2" id="KW-1003">Cell membrane</keyword>
<dbReference type="HAMAP" id="MF_00910">
    <property type="entry name" value="FtsL"/>
    <property type="match status" value="1"/>
</dbReference>
<keyword evidence="7" id="KW-0131">Cell cycle</keyword>
<accession>A0A1J5SEF0</accession>
<dbReference type="GO" id="GO:0005886">
    <property type="term" value="C:plasma membrane"/>
    <property type="evidence" value="ECO:0007669"/>
    <property type="project" value="UniProtKB-SubCell"/>
</dbReference>
<keyword evidence="3 10" id="KW-0132">Cell division</keyword>
<dbReference type="GO" id="GO:0043093">
    <property type="term" value="P:FtsZ-dependent cytokinesis"/>
    <property type="evidence" value="ECO:0007669"/>
    <property type="project" value="TreeGrafter"/>
</dbReference>
<feature type="coiled-coil region" evidence="8">
    <location>
        <begin position="19"/>
        <end position="53"/>
    </location>
</feature>
<dbReference type="PANTHER" id="PTHR37479">
    <property type="entry name" value="CELL DIVISION PROTEIN FTSL"/>
    <property type="match status" value="1"/>
</dbReference>
<evidence type="ECO:0000256" key="4">
    <source>
        <dbReference type="ARBA" id="ARBA00022692"/>
    </source>
</evidence>
<proteinExistence type="inferred from homology"/>
<protein>
    <submittedName>
        <fullName evidence="10">Cell division protein FtsL</fullName>
    </submittedName>
</protein>
<keyword evidence="6" id="KW-0472">Membrane</keyword>
<comment type="caution">
    <text evidence="10">The sequence shown here is derived from an EMBL/GenBank/DDBJ whole genome shotgun (WGS) entry which is preliminary data.</text>
</comment>
<evidence type="ECO:0000256" key="9">
    <source>
        <dbReference type="SAM" id="MobiDB-lite"/>
    </source>
</evidence>
<feature type="region of interest" description="Disordered" evidence="9">
    <location>
        <begin position="92"/>
        <end position="115"/>
    </location>
</feature>
<dbReference type="NCBIfam" id="TIGR02209">
    <property type="entry name" value="ftsL_broad"/>
    <property type="match status" value="1"/>
</dbReference>
<evidence type="ECO:0000256" key="3">
    <source>
        <dbReference type="ARBA" id="ARBA00022618"/>
    </source>
</evidence>
<dbReference type="EMBL" id="MLJW01000042">
    <property type="protein sequence ID" value="OIR06682.1"/>
    <property type="molecule type" value="Genomic_DNA"/>
</dbReference>
<evidence type="ECO:0000256" key="6">
    <source>
        <dbReference type="ARBA" id="ARBA00023136"/>
    </source>
</evidence>
<gene>
    <name evidence="10" type="primary">ftsL_5</name>
    <name evidence="10" type="ORF">GALL_112890</name>
</gene>
<dbReference type="Pfam" id="PF04999">
    <property type="entry name" value="FtsL"/>
    <property type="match status" value="1"/>
</dbReference>